<evidence type="ECO:0000256" key="1">
    <source>
        <dbReference type="HAMAP-Rule" id="MF_01866"/>
    </source>
</evidence>
<evidence type="ECO:0000313" key="4">
    <source>
        <dbReference type="Proteomes" id="UP000275394"/>
    </source>
</evidence>
<dbReference type="PROSITE" id="PS51648">
    <property type="entry name" value="YCGL"/>
    <property type="match status" value="1"/>
</dbReference>
<comment type="caution">
    <text evidence="3">The sequence shown here is derived from an EMBL/GenBank/DDBJ whole genome shotgun (WGS) entry which is preliminary data.</text>
</comment>
<dbReference type="Gene3D" id="3.10.510.20">
    <property type="entry name" value="YcgL domain"/>
    <property type="match status" value="1"/>
</dbReference>
<dbReference type="PANTHER" id="PTHR38109:SF1">
    <property type="entry name" value="PROTEIN YCGL"/>
    <property type="match status" value="1"/>
</dbReference>
<dbReference type="HAMAP" id="MF_01866">
    <property type="entry name" value="UPF0745"/>
    <property type="match status" value="1"/>
</dbReference>
<dbReference type="Pfam" id="PF05166">
    <property type="entry name" value="YcgL"/>
    <property type="match status" value="1"/>
</dbReference>
<reference evidence="3 4" key="1">
    <citation type="submission" date="2018-11" db="EMBL/GenBank/DDBJ databases">
        <title>Genomic Encyclopedia of Type Strains, Phase IV (KMG-IV): sequencing the most valuable type-strain genomes for metagenomic binning, comparative biology and taxonomic classification.</title>
        <authorList>
            <person name="Goeker M."/>
        </authorList>
    </citation>
    <scope>NUCLEOTIDE SEQUENCE [LARGE SCALE GENOMIC DNA]</scope>
    <source>
        <strain evidence="3 4">DSM 100316</strain>
    </source>
</reference>
<keyword evidence="4" id="KW-1185">Reference proteome</keyword>
<evidence type="ECO:0000313" key="3">
    <source>
        <dbReference type="EMBL" id="ROS00339.1"/>
    </source>
</evidence>
<accession>A0A3N2DKX9</accession>
<proteinExistence type="inferred from homology"/>
<dbReference type="InterPro" id="IPR038068">
    <property type="entry name" value="YcgL-like_sf"/>
</dbReference>
<organism evidence="3 4">
    <name type="scientific">Sinobacterium caligoides</name>
    <dbReference type="NCBI Taxonomy" id="933926"/>
    <lineage>
        <taxon>Bacteria</taxon>
        <taxon>Pseudomonadati</taxon>
        <taxon>Pseudomonadota</taxon>
        <taxon>Gammaproteobacteria</taxon>
        <taxon>Cellvibrionales</taxon>
        <taxon>Spongiibacteraceae</taxon>
        <taxon>Sinobacterium</taxon>
    </lineage>
</organism>
<sequence length="93" mass="10569">MLCDVYRLAKKVDAYLYVRRDVGLERVPESLLEITGKLEKSMTLLITPEKKLARMSGEKLLAELEEKGFYLQLPPPQDAEVAAVVAQNNRLNH</sequence>
<feature type="domain" description="YcgL" evidence="2">
    <location>
        <begin position="1"/>
        <end position="85"/>
    </location>
</feature>
<gene>
    <name evidence="3" type="ORF">EDC56_2990</name>
</gene>
<name>A0A3N2DKX9_9GAMM</name>
<dbReference type="AlphaFoldDB" id="A0A3N2DKX9"/>
<protein>
    <recommendedName>
        <fullName evidence="1">YcgL domain-containing protein EDC56_2990</fullName>
    </recommendedName>
</protein>
<evidence type="ECO:0000259" key="2">
    <source>
        <dbReference type="PROSITE" id="PS51648"/>
    </source>
</evidence>
<dbReference type="PANTHER" id="PTHR38109">
    <property type="entry name" value="PROTEIN YCGL"/>
    <property type="match status" value="1"/>
</dbReference>
<dbReference type="SUPFAM" id="SSF160191">
    <property type="entry name" value="YcgL-like"/>
    <property type="match status" value="1"/>
</dbReference>
<dbReference type="EMBL" id="RKHR01000005">
    <property type="protein sequence ID" value="ROS00339.1"/>
    <property type="molecule type" value="Genomic_DNA"/>
</dbReference>
<dbReference type="Proteomes" id="UP000275394">
    <property type="component" value="Unassembled WGS sequence"/>
</dbReference>
<dbReference type="InterPro" id="IPR027354">
    <property type="entry name" value="YcgL_dom"/>
</dbReference>